<dbReference type="HOGENOM" id="CLU_2992264_0_0_10"/>
<proteinExistence type="predicted"/>
<gene>
    <name evidence="1" type="ordered locus">Odosp_1517</name>
</gene>
<protein>
    <submittedName>
        <fullName evidence="1">Uncharacterized protein</fullName>
    </submittedName>
</protein>
<dbReference type="EMBL" id="CP002544">
    <property type="protein sequence ID" value="ADY32547.1"/>
    <property type="molecule type" value="Genomic_DNA"/>
</dbReference>
<reference evidence="1 2" key="1">
    <citation type="journal article" date="2011" name="Stand. Genomic Sci.">
        <title>Complete genome sequence of Odoribacter splanchnicus type strain (1651/6).</title>
        <authorList>
            <consortium name="US DOE Joint Genome Institute (JGI-PGF)"/>
            <person name="Goker M."/>
            <person name="Gronow S."/>
            <person name="Zeytun A."/>
            <person name="Nolan M."/>
            <person name="Lucas S."/>
            <person name="Lapidus A."/>
            <person name="Hammon N."/>
            <person name="Deshpande S."/>
            <person name="Cheng J.F."/>
            <person name="Pitluck S."/>
            <person name="Liolios K."/>
            <person name="Pagani I."/>
            <person name="Ivanova N."/>
            <person name="Mavromatis K."/>
            <person name="Ovchinikova G."/>
            <person name="Pati A."/>
            <person name="Tapia R."/>
            <person name="Han C."/>
            <person name="Goodwin L."/>
            <person name="Chen A."/>
            <person name="Palaniappan K."/>
            <person name="Land M."/>
            <person name="Hauser L."/>
            <person name="Jeffries C.D."/>
            <person name="Brambilla E.M."/>
            <person name="Rohde M."/>
            <person name="Detter J.C."/>
            <person name="Woyke T."/>
            <person name="Bristow J."/>
            <person name="Markowitz V."/>
            <person name="Hugenholtz P."/>
            <person name="Eisen J.A."/>
            <person name="Kyrpides N.C."/>
            <person name="Klenk H.P."/>
        </authorList>
    </citation>
    <scope>NUCLEOTIDE SEQUENCE [LARGE SCALE GENOMIC DNA]</scope>
    <source>
        <strain evidence="2">ATCC 29572 / DSM 20712 / JCM 15291 / NCTC 10825 / 1651/6</strain>
    </source>
</reference>
<dbReference type="KEGG" id="osp:Odosp_1517"/>
<name>F9Z4D7_ODOSD</name>
<sequence length="57" mass="6550">MEYAIAKLKTAEIVRIDIKHLAQIDKIRAKHLADTDISIIFVLYINGYGERCYIVQA</sequence>
<organism evidence="1 2">
    <name type="scientific">Odoribacter splanchnicus (strain ATCC 29572 / DSM 20712 / CIP 104287 / JCM 15291 / NCTC 10825 / 1651/6)</name>
    <name type="common">Bacteroides splanchnicus</name>
    <dbReference type="NCBI Taxonomy" id="709991"/>
    <lineage>
        <taxon>Bacteria</taxon>
        <taxon>Pseudomonadati</taxon>
        <taxon>Bacteroidota</taxon>
        <taxon>Bacteroidia</taxon>
        <taxon>Bacteroidales</taxon>
        <taxon>Odoribacteraceae</taxon>
        <taxon>Odoribacter</taxon>
    </lineage>
</organism>
<accession>F9Z4D7</accession>
<dbReference type="PaxDb" id="709991-Odosp_1517"/>
<evidence type="ECO:0000313" key="2">
    <source>
        <dbReference type="Proteomes" id="UP000006657"/>
    </source>
</evidence>
<evidence type="ECO:0000313" key="1">
    <source>
        <dbReference type="EMBL" id="ADY32547.1"/>
    </source>
</evidence>
<keyword evidence="2" id="KW-1185">Reference proteome</keyword>
<dbReference type="AlphaFoldDB" id="F9Z4D7"/>
<dbReference type="Proteomes" id="UP000006657">
    <property type="component" value="Chromosome"/>
</dbReference>